<evidence type="ECO:0000256" key="5">
    <source>
        <dbReference type="ARBA" id="ARBA00023187"/>
    </source>
</evidence>
<dbReference type="EMBL" id="DS022303">
    <property type="protein sequence ID" value="OAJ39465.1"/>
    <property type="molecule type" value="Genomic_DNA"/>
</dbReference>
<proteinExistence type="inferred from homology"/>
<dbReference type="InterPro" id="IPR021715">
    <property type="entry name" value="Slu7_dom"/>
</dbReference>
<comment type="similarity">
    <text evidence="2 7">Belongs to the SLU7 family.</text>
</comment>
<dbReference type="GO" id="GO:0030628">
    <property type="term" value="F:pre-mRNA 3'-splice site binding"/>
    <property type="evidence" value="ECO:0007669"/>
    <property type="project" value="UniProtKB-UniRule"/>
</dbReference>
<dbReference type="VEuPathDB" id="FungiDB:BDEG_23308"/>
<sequence>MSGSAAVGGKLSREDFRKEKLIEEQRKAGTLPAEVDPETGRDINPHIPQYISKPPWYLDIQHATLKHQRYEDASVSSDMNTWYARGSRQGPAATKYRKGACENCGAMTHKTKECMDRPRKKGAKWSGQGFQADEVIQQVQLGFEGKRDRWNGYNAMDHIKQVEEWEVIEEKRRLKREKEAQEALAAAAAKTTAAKTNESAASKLDGVAAVHNGDADGFKQPAPRSGLVSAEVAAAAAAAAAAVDDSSDDEDEDKYAEKANVAGQKLDTKSRITVRNLRIREDTAKYLRNLDVNSAHYDPKTRSMRANPHNDKDASEVTYAGDNILRYSGDVSKIAQLQSFAWQAEGRGKDVHLQANPTQAELLYKEYQAKKGQVAETQKKSILEKYGGAEHLDAPPKELLLAETEHYVEYSETGRLIKGQEQAKQKSKYEEDIFPLNHTTIWGSWWKDGQWGYACCHAILRASYCGGKAAIEAAKASHEQLIQSSLSNTNTTAPPKKSLLEQYVQRASKEGPAMSKTDYSTKTRLGEGDALLDLNKLAQAREAEQKRKSMGVSELNGDQRDGKRKYNSFNGSGELTEEQLEAYRMERQRGEDPMANYIDEE</sequence>
<dbReference type="STRING" id="403673.A0A177WIC1"/>
<dbReference type="GO" id="GO:0005681">
    <property type="term" value="C:spliceosomal complex"/>
    <property type="evidence" value="ECO:0007669"/>
    <property type="project" value="UniProtKB-UniRule"/>
</dbReference>
<name>A0A177WIC1_BATDL</name>
<dbReference type="eggNOG" id="KOG2560">
    <property type="taxonomic scope" value="Eukaryota"/>
</dbReference>
<dbReference type="AlphaFoldDB" id="A0A177WIC1"/>
<evidence type="ECO:0000313" key="10">
    <source>
        <dbReference type="EMBL" id="OAJ39465.1"/>
    </source>
</evidence>
<evidence type="ECO:0000256" key="1">
    <source>
        <dbReference type="ARBA" id="ARBA00004123"/>
    </source>
</evidence>
<keyword evidence="3 7" id="KW-0507">mRNA processing</keyword>
<feature type="region of interest" description="Disordered" evidence="8">
    <location>
        <begin position="542"/>
        <end position="601"/>
    </location>
</feature>
<comment type="subunit">
    <text evidence="7">Associated with the spliceosome.</text>
</comment>
<gene>
    <name evidence="10" type="ORF">BDEG_23308</name>
</gene>
<evidence type="ECO:0000256" key="4">
    <source>
        <dbReference type="ARBA" id="ARBA00022728"/>
    </source>
</evidence>
<keyword evidence="6 7" id="KW-0539">Nucleus</keyword>
<evidence type="ECO:0000256" key="2">
    <source>
        <dbReference type="ARBA" id="ARBA00007203"/>
    </source>
</evidence>
<feature type="domain" description="Pre-mRNA-splicing factor SLU7" evidence="9">
    <location>
        <begin position="141"/>
        <end position="444"/>
    </location>
</feature>
<evidence type="ECO:0000256" key="3">
    <source>
        <dbReference type="ARBA" id="ARBA00022664"/>
    </source>
</evidence>
<feature type="compositionally biased region" description="Basic and acidic residues" evidence="8">
    <location>
        <begin position="581"/>
        <end position="592"/>
    </location>
</feature>
<dbReference type="GO" id="GO:0000398">
    <property type="term" value="P:mRNA splicing, via spliceosome"/>
    <property type="evidence" value="ECO:0007669"/>
    <property type="project" value="UniProtKB-UniRule"/>
</dbReference>
<evidence type="ECO:0000256" key="8">
    <source>
        <dbReference type="SAM" id="MobiDB-lite"/>
    </source>
</evidence>
<evidence type="ECO:0000256" key="7">
    <source>
        <dbReference type="RuleBase" id="RU367071"/>
    </source>
</evidence>
<keyword evidence="5 7" id="KW-0508">mRNA splicing</keyword>
<dbReference type="PANTHER" id="PTHR12942">
    <property type="entry name" value="STEP II SPLICING FACTOR SLU7"/>
    <property type="match status" value="1"/>
</dbReference>
<organism evidence="10 11">
    <name type="scientific">Batrachochytrium dendrobatidis (strain JEL423)</name>
    <dbReference type="NCBI Taxonomy" id="403673"/>
    <lineage>
        <taxon>Eukaryota</taxon>
        <taxon>Fungi</taxon>
        <taxon>Fungi incertae sedis</taxon>
        <taxon>Chytridiomycota</taxon>
        <taxon>Chytridiomycota incertae sedis</taxon>
        <taxon>Chytridiomycetes</taxon>
        <taxon>Rhizophydiales</taxon>
        <taxon>Rhizophydiales incertae sedis</taxon>
        <taxon>Batrachochytrium</taxon>
    </lineage>
</organism>
<keyword evidence="4 7" id="KW-0747">Spliceosome</keyword>
<reference evidence="10 11" key="1">
    <citation type="submission" date="2006-10" db="EMBL/GenBank/DDBJ databases">
        <title>The Genome Sequence of Batrachochytrium dendrobatidis JEL423.</title>
        <authorList>
            <consortium name="The Broad Institute Genome Sequencing Platform"/>
            <person name="Birren B."/>
            <person name="Lander E."/>
            <person name="Galagan J."/>
            <person name="Cuomo C."/>
            <person name="Devon K."/>
            <person name="Jaffe D."/>
            <person name="Butler J."/>
            <person name="Alvarez P."/>
            <person name="Gnerre S."/>
            <person name="Grabherr M."/>
            <person name="Kleber M."/>
            <person name="Mauceli E."/>
            <person name="Brockman W."/>
            <person name="Young S."/>
            <person name="LaButti K."/>
            <person name="Sykes S."/>
            <person name="DeCaprio D."/>
            <person name="Crawford M."/>
            <person name="Koehrsen M."/>
            <person name="Engels R."/>
            <person name="Montgomery P."/>
            <person name="Pearson M."/>
            <person name="Howarth C."/>
            <person name="Larson L."/>
            <person name="White J."/>
            <person name="O'Leary S."/>
            <person name="Kodira C."/>
            <person name="Zeng Q."/>
            <person name="Yandava C."/>
            <person name="Alvarado L."/>
            <person name="Longcore J."/>
            <person name="James T."/>
        </authorList>
    </citation>
    <scope>NUCLEOTIDE SEQUENCE [LARGE SCALE GENOMIC DNA]</scope>
    <source>
        <strain evidence="10 11">JEL423</strain>
    </source>
</reference>
<accession>A0A177WIC1</accession>
<dbReference type="Pfam" id="PF11708">
    <property type="entry name" value="Slu7"/>
    <property type="match status" value="1"/>
</dbReference>
<feature type="region of interest" description="Disordered" evidence="8">
    <location>
        <begin position="1"/>
        <end position="47"/>
    </location>
</feature>
<dbReference type="PANTHER" id="PTHR12942:SF2">
    <property type="entry name" value="PRE-MRNA-SPLICING FACTOR SLU7"/>
    <property type="match status" value="1"/>
</dbReference>
<evidence type="ECO:0000313" key="11">
    <source>
        <dbReference type="Proteomes" id="UP000077115"/>
    </source>
</evidence>
<evidence type="ECO:0000259" key="9">
    <source>
        <dbReference type="Pfam" id="PF11708"/>
    </source>
</evidence>
<dbReference type="InterPro" id="IPR039974">
    <property type="entry name" value="Splicing_factor_SLU7"/>
</dbReference>
<comment type="function">
    <text evidence="7">Involved in pre-mRNA splicing.</text>
</comment>
<dbReference type="OrthoDB" id="249612at2759"/>
<comment type="subcellular location">
    <subcellularLocation>
        <location evidence="1 7">Nucleus</location>
    </subcellularLocation>
</comment>
<evidence type="ECO:0000256" key="6">
    <source>
        <dbReference type="ARBA" id="ARBA00023242"/>
    </source>
</evidence>
<reference evidence="10 11" key="2">
    <citation type="submission" date="2016-05" db="EMBL/GenBank/DDBJ databases">
        <title>Lineage-specific infection strategies underlie the spectrum of fungal disease in amphibians.</title>
        <authorList>
            <person name="Cuomo C.A."/>
            <person name="Farrer R.A."/>
            <person name="James T."/>
            <person name="Longcore J."/>
            <person name="Birren B."/>
        </authorList>
    </citation>
    <scope>NUCLEOTIDE SEQUENCE [LARGE SCALE GENOMIC DNA]</scope>
    <source>
        <strain evidence="10 11">JEL423</strain>
    </source>
</reference>
<dbReference type="Proteomes" id="UP000077115">
    <property type="component" value="Unassembled WGS sequence"/>
</dbReference>
<protein>
    <recommendedName>
        <fullName evidence="7">Pre-mRNA-splicing factor SLU7</fullName>
    </recommendedName>
</protein>
<feature type="compositionally biased region" description="Basic and acidic residues" evidence="8">
    <location>
        <begin position="11"/>
        <end position="27"/>
    </location>
</feature>